<sequence>MTCRQVCFVRGGQLKQNITQLIFPFGQQTSGKGFLLAPSHIWISWLLLLWSSI</sequence>
<evidence type="ECO:0000313" key="1">
    <source>
        <dbReference type="EMBL" id="JAE21094.1"/>
    </source>
</evidence>
<reference evidence="1" key="1">
    <citation type="submission" date="2014-09" db="EMBL/GenBank/DDBJ databases">
        <authorList>
            <person name="Magalhaes I.L.F."/>
            <person name="Oliveira U."/>
            <person name="Santos F.R."/>
            <person name="Vidigal T.H.D.A."/>
            <person name="Brescovit A.D."/>
            <person name="Santos A.J."/>
        </authorList>
    </citation>
    <scope>NUCLEOTIDE SEQUENCE</scope>
    <source>
        <tissue evidence="1">Shoot tissue taken approximately 20 cm above the soil surface</tissue>
    </source>
</reference>
<dbReference type="AlphaFoldDB" id="A0A0A9GCG3"/>
<dbReference type="EMBL" id="GBRH01176802">
    <property type="protein sequence ID" value="JAE21094.1"/>
    <property type="molecule type" value="Transcribed_RNA"/>
</dbReference>
<accession>A0A0A9GCG3</accession>
<protein>
    <submittedName>
        <fullName evidence="1">Uncharacterized protein</fullName>
    </submittedName>
</protein>
<proteinExistence type="predicted"/>
<name>A0A0A9GCG3_ARUDO</name>
<reference evidence="1" key="2">
    <citation type="journal article" date="2015" name="Data Brief">
        <title>Shoot transcriptome of the giant reed, Arundo donax.</title>
        <authorList>
            <person name="Barrero R.A."/>
            <person name="Guerrero F.D."/>
            <person name="Moolhuijzen P."/>
            <person name="Goolsby J.A."/>
            <person name="Tidwell J."/>
            <person name="Bellgard S.E."/>
            <person name="Bellgard M.I."/>
        </authorList>
    </citation>
    <scope>NUCLEOTIDE SEQUENCE</scope>
    <source>
        <tissue evidence="1">Shoot tissue taken approximately 20 cm above the soil surface</tissue>
    </source>
</reference>
<organism evidence="1">
    <name type="scientific">Arundo donax</name>
    <name type="common">Giant reed</name>
    <name type="synonym">Donax arundinaceus</name>
    <dbReference type="NCBI Taxonomy" id="35708"/>
    <lineage>
        <taxon>Eukaryota</taxon>
        <taxon>Viridiplantae</taxon>
        <taxon>Streptophyta</taxon>
        <taxon>Embryophyta</taxon>
        <taxon>Tracheophyta</taxon>
        <taxon>Spermatophyta</taxon>
        <taxon>Magnoliopsida</taxon>
        <taxon>Liliopsida</taxon>
        <taxon>Poales</taxon>
        <taxon>Poaceae</taxon>
        <taxon>PACMAD clade</taxon>
        <taxon>Arundinoideae</taxon>
        <taxon>Arundineae</taxon>
        <taxon>Arundo</taxon>
    </lineage>
</organism>